<name>A0A8D8B7D7_CULPI</name>
<feature type="transmembrane region" description="Helical" evidence="8">
    <location>
        <begin position="96"/>
        <end position="126"/>
    </location>
</feature>
<feature type="transmembrane region" description="Helical" evidence="8">
    <location>
        <begin position="138"/>
        <end position="160"/>
    </location>
</feature>
<evidence type="ECO:0000256" key="6">
    <source>
        <dbReference type="ARBA" id="ARBA00023136"/>
    </source>
</evidence>
<feature type="compositionally biased region" description="Basic and acidic residues" evidence="7">
    <location>
        <begin position="32"/>
        <end position="42"/>
    </location>
</feature>
<keyword evidence="3 8" id="KW-0812">Transmembrane</keyword>
<keyword evidence="6 8" id="KW-0472">Membrane</keyword>
<dbReference type="Pfam" id="PF04923">
    <property type="entry name" value="Ninjurin"/>
    <property type="match status" value="1"/>
</dbReference>
<keyword evidence="5 8" id="KW-1133">Transmembrane helix</keyword>
<dbReference type="PANTHER" id="PTHR12316:SF17">
    <property type="entry name" value="NINJURIN C, ISOFORM D"/>
    <property type="match status" value="1"/>
</dbReference>
<dbReference type="InterPro" id="IPR007007">
    <property type="entry name" value="Ninjurin"/>
</dbReference>
<comment type="subcellular location">
    <subcellularLocation>
        <location evidence="1">Membrane</location>
        <topology evidence="1">Multi-pass membrane protein</topology>
    </subcellularLocation>
</comment>
<organism evidence="9">
    <name type="scientific">Culex pipiens</name>
    <name type="common">House mosquito</name>
    <dbReference type="NCBI Taxonomy" id="7175"/>
    <lineage>
        <taxon>Eukaryota</taxon>
        <taxon>Metazoa</taxon>
        <taxon>Ecdysozoa</taxon>
        <taxon>Arthropoda</taxon>
        <taxon>Hexapoda</taxon>
        <taxon>Insecta</taxon>
        <taxon>Pterygota</taxon>
        <taxon>Neoptera</taxon>
        <taxon>Endopterygota</taxon>
        <taxon>Diptera</taxon>
        <taxon>Nematocera</taxon>
        <taxon>Culicoidea</taxon>
        <taxon>Culicidae</taxon>
        <taxon>Culicinae</taxon>
        <taxon>Culicini</taxon>
        <taxon>Culex</taxon>
        <taxon>Culex</taxon>
    </lineage>
</organism>
<dbReference type="EMBL" id="HBUE01064661">
    <property type="protein sequence ID" value="CAG6470168.1"/>
    <property type="molecule type" value="Transcribed_RNA"/>
</dbReference>
<dbReference type="GO" id="GO:0007155">
    <property type="term" value="P:cell adhesion"/>
    <property type="evidence" value="ECO:0007669"/>
    <property type="project" value="UniProtKB-KW"/>
</dbReference>
<reference evidence="9" key="1">
    <citation type="submission" date="2021-05" db="EMBL/GenBank/DDBJ databases">
        <authorList>
            <person name="Alioto T."/>
            <person name="Alioto T."/>
            <person name="Gomez Garrido J."/>
        </authorList>
    </citation>
    <scope>NUCLEOTIDE SEQUENCE</scope>
</reference>
<keyword evidence="4" id="KW-0130">Cell adhesion</keyword>
<evidence type="ECO:0000256" key="4">
    <source>
        <dbReference type="ARBA" id="ARBA00022889"/>
    </source>
</evidence>
<dbReference type="EMBL" id="HBUE01157213">
    <property type="protein sequence ID" value="CAG6508358.1"/>
    <property type="molecule type" value="Transcribed_RNA"/>
</dbReference>
<comment type="similarity">
    <text evidence="2">Belongs to the ninjurin family.</text>
</comment>
<proteinExistence type="inferred from homology"/>
<evidence type="ECO:0000256" key="8">
    <source>
        <dbReference type="SAM" id="Phobius"/>
    </source>
</evidence>
<protein>
    <submittedName>
        <fullName evidence="9">Ninjurin-2</fullName>
    </submittedName>
</protein>
<dbReference type="AlphaFoldDB" id="A0A8D8B7D7"/>
<dbReference type="GO" id="GO:0042246">
    <property type="term" value="P:tissue regeneration"/>
    <property type="evidence" value="ECO:0007669"/>
    <property type="project" value="InterPro"/>
</dbReference>
<evidence type="ECO:0000256" key="5">
    <source>
        <dbReference type="ARBA" id="ARBA00022989"/>
    </source>
</evidence>
<sequence length="171" mass="19133">MTTTSTQIPVMPKMTESRTNLPGAMVEGEDADQQRSKNQTERDISIGEVLQSISKLDLNDYATRKSFAQGMLDLALLTANASQLKYLLTVGEVHEFYHLLLTLVIVSISMQVFQAVMIIILAVVLDINKVEQHRKSDILNNILIIFTVISVVINVIISAFDMKTQNDLLRL</sequence>
<evidence type="ECO:0000256" key="3">
    <source>
        <dbReference type="ARBA" id="ARBA00022692"/>
    </source>
</evidence>
<dbReference type="PANTHER" id="PTHR12316">
    <property type="entry name" value="NINJURIN-RELATED"/>
    <property type="match status" value="1"/>
</dbReference>
<dbReference type="EMBL" id="HBUE01064662">
    <property type="protein sequence ID" value="CAG6470169.1"/>
    <property type="molecule type" value="Transcribed_RNA"/>
</dbReference>
<feature type="region of interest" description="Disordered" evidence="7">
    <location>
        <begin position="1"/>
        <end position="42"/>
    </location>
</feature>
<dbReference type="EMBL" id="HBUE01262329">
    <property type="protein sequence ID" value="CAG6559715.1"/>
    <property type="molecule type" value="Transcribed_RNA"/>
</dbReference>
<evidence type="ECO:0000256" key="1">
    <source>
        <dbReference type="ARBA" id="ARBA00004141"/>
    </source>
</evidence>
<evidence type="ECO:0000256" key="2">
    <source>
        <dbReference type="ARBA" id="ARBA00008141"/>
    </source>
</evidence>
<evidence type="ECO:0000256" key="7">
    <source>
        <dbReference type="SAM" id="MobiDB-lite"/>
    </source>
</evidence>
<accession>A0A8D8B7D7</accession>
<dbReference type="GO" id="GO:0016020">
    <property type="term" value="C:membrane"/>
    <property type="evidence" value="ECO:0007669"/>
    <property type="project" value="UniProtKB-SubCell"/>
</dbReference>
<evidence type="ECO:0000313" key="9">
    <source>
        <dbReference type="EMBL" id="CAG6470168.1"/>
    </source>
</evidence>